<dbReference type="EMBL" id="MU854495">
    <property type="protein sequence ID" value="KAK4034105.1"/>
    <property type="molecule type" value="Genomic_DNA"/>
</dbReference>
<dbReference type="PANTHER" id="PTHR12790:SF0">
    <property type="entry name" value="RNA POLYMERASE I-SPECIFIC TRANSCRIPTION INITIATION FACTOR RRN3-RELATED"/>
    <property type="match status" value="1"/>
</dbReference>
<keyword evidence="2" id="KW-0175">Coiled coil</keyword>
<accession>A0AAN6P9D3</accession>
<dbReference type="Gene3D" id="1.20.5.170">
    <property type="match status" value="1"/>
</dbReference>
<reference evidence="5" key="1">
    <citation type="journal article" date="2023" name="Mol. Phylogenet. Evol.">
        <title>Genome-scale phylogeny and comparative genomics of the fungal order Sordariales.</title>
        <authorList>
            <person name="Hensen N."/>
            <person name="Bonometti L."/>
            <person name="Westerberg I."/>
            <person name="Brannstrom I.O."/>
            <person name="Guillou S."/>
            <person name="Cros-Aarteil S."/>
            <person name="Calhoun S."/>
            <person name="Haridas S."/>
            <person name="Kuo A."/>
            <person name="Mondo S."/>
            <person name="Pangilinan J."/>
            <person name="Riley R."/>
            <person name="LaButti K."/>
            <person name="Andreopoulos B."/>
            <person name="Lipzen A."/>
            <person name="Chen C."/>
            <person name="Yan M."/>
            <person name="Daum C."/>
            <person name="Ng V."/>
            <person name="Clum A."/>
            <person name="Steindorff A."/>
            <person name="Ohm R.A."/>
            <person name="Martin F."/>
            <person name="Silar P."/>
            <person name="Natvig D.O."/>
            <person name="Lalanne C."/>
            <person name="Gautier V."/>
            <person name="Ament-Velasquez S.L."/>
            <person name="Kruys A."/>
            <person name="Hutchinson M.I."/>
            <person name="Powell A.J."/>
            <person name="Barry K."/>
            <person name="Miller A.N."/>
            <person name="Grigoriev I.V."/>
            <person name="Debuchy R."/>
            <person name="Gladieux P."/>
            <person name="Hiltunen Thoren M."/>
            <person name="Johannesson H."/>
        </authorList>
    </citation>
    <scope>NUCLEOTIDE SEQUENCE [LARGE SCALE GENOMIC DNA]</scope>
    <source>
        <strain evidence="5">CBS 284.82</strain>
    </source>
</reference>
<evidence type="ECO:0000313" key="5">
    <source>
        <dbReference type="Proteomes" id="UP001303115"/>
    </source>
</evidence>
<evidence type="ECO:0000256" key="3">
    <source>
        <dbReference type="SAM" id="MobiDB-lite"/>
    </source>
</evidence>
<feature type="compositionally biased region" description="Acidic residues" evidence="3">
    <location>
        <begin position="646"/>
        <end position="665"/>
    </location>
</feature>
<comment type="caution">
    <text evidence="4">The sequence shown here is derived from an EMBL/GenBank/DDBJ whole genome shotgun (WGS) entry which is preliminary data.</text>
</comment>
<feature type="region of interest" description="Disordered" evidence="3">
    <location>
        <begin position="645"/>
        <end position="667"/>
    </location>
</feature>
<feature type="region of interest" description="Disordered" evidence="3">
    <location>
        <begin position="1"/>
        <end position="65"/>
    </location>
</feature>
<feature type="compositionally biased region" description="Basic residues" evidence="3">
    <location>
        <begin position="738"/>
        <end position="749"/>
    </location>
</feature>
<proteinExistence type="inferred from homology"/>
<feature type="compositionally biased region" description="Acidic residues" evidence="3">
    <location>
        <begin position="327"/>
        <end position="342"/>
    </location>
</feature>
<feature type="compositionally biased region" description="Low complexity" evidence="3">
    <location>
        <begin position="719"/>
        <end position="728"/>
    </location>
</feature>
<dbReference type="PANTHER" id="PTHR12790">
    <property type="entry name" value="TRANSCRIPTION INITIATION FACTOR IA RRN3"/>
    <property type="match status" value="1"/>
</dbReference>
<keyword evidence="5" id="KW-1185">Reference proteome</keyword>
<evidence type="ECO:0000256" key="1">
    <source>
        <dbReference type="ARBA" id="ARBA00010098"/>
    </source>
</evidence>
<dbReference type="InterPro" id="IPR007991">
    <property type="entry name" value="RNA_pol_I_trans_ini_fac_RRN3"/>
</dbReference>
<dbReference type="GO" id="GO:0001181">
    <property type="term" value="F:RNA polymerase I general transcription initiation factor activity"/>
    <property type="evidence" value="ECO:0007669"/>
    <property type="project" value="InterPro"/>
</dbReference>
<dbReference type="GO" id="GO:0003700">
    <property type="term" value="F:DNA-binding transcription factor activity"/>
    <property type="evidence" value="ECO:0007669"/>
    <property type="project" value="InterPro"/>
</dbReference>
<dbReference type="GO" id="GO:0003743">
    <property type="term" value="F:translation initiation factor activity"/>
    <property type="evidence" value="ECO:0007669"/>
    <property type="project" value="UniProtKB-KW"/>
</dbReference>
<feature type="compositionally biased region" description="Low complexity" evidence="3">
    <location>
        <begin position="870"/>
        <end position="893"/>
    </location>
</feature>
<feature type="region of interest" description="Disordered" evidence="3">
    <location>
        <begin position="865"/>
        <end position="921"/>
    </location>
</feature>
<feature type="region of interest" description="Disordered" evidence="3">
    <location>
        <begin position="701"/>
        <end position="749"/>
    </location>
</feature>
<organism evidence="4 5">
    <name type="scientific">Parachaetomium inaequale</name>
    <dbReference type="NCBI Taxonomy" id="2588326"/>
    <lineage>
        <taxon>Eukaryota</taxon>
        <taxon>Fungi</taxon>
        <taxon>Dikarya</taxon>
        <taxon>Ascomycota</taxon>
        <taxon>Pezizomycotina</taxon>
        <taxon>Sordariomycetes</taxon>
        <taxon>Sordariomycetidae</taxon>
        <taxon>Sordariales</taxon>
        <taxon>Chaetomiaceae</taxon>
        <taxon>Parachaetomium</taxon>
    </lineage>
</organism>
<feature type="region of interest" description="Disordered" evidence="3">
    <location>
        <begin position="320"/>
        <end position="342"/>
    </location>
</feature>
<dbReference type="AlphaFoldDB" id="A0AAN6P9D3"/>
<dbReference type="CDD" id="cd14688">
    <property type="entry name" value="bZIP_YAP"/>
    <property type="match status" value="1"/>
</dbReference>
<comment type="similarity">
    <text evidence="1">Belongs to the RRN3 family.</text>
</comment>
<dbReference type="InterPro" id="IPR046347">
    <property type="entry name" value="bZIP_sf"/>
</dbReference>
<sequence>MTTLSSIARSSTAPTTTSSPIKPILRKPTSVLGTRSRSDDSDGAAHDDDDDGQPPAKRQKKTVVFNEDLNMVKEISGKSLEDAKREVRQALEGHGRGDDEDYDSLKEIFLPSAKKRVSPGDEDEEEEEEEATAKPQDLIVYVVALTGYVPLLGRSCSGLLRSVLRCSWLERDENFARAYIQLLAALSSVQGSLFTQVLTMIVDKFTETRHASSVAGFAPVDPETKKKWLHVGLKYLLELFPAGQHMILSLVASKFPYTEESKATHMEYLDHLLRLRAARPELERDIMELILSRLVKLDVEMTLDLENDDDETTRAVLRQLEASDAKNEDDDDDSDADSVLSDDDDLNEQAKRVLTIKSKLETMDAILDLLFTLYNPVFEDPESPEAIEAFQDLLSDFSNVILPHLKSRHTQYLLFKFAMKSNQLMEMFIGTLFNLAFESNRPPVVKQAAVAYLASFTARGARVKSEQVQMITKTFLDYMDHYRAIHTSCRGPDIFCFRWRDLIDQDLLPPCLDWDDPASFIGQDLPWMTGLKSRLQANIGSKLNPLKCCSPIIVDEFARLSHHLRLIYIYPQIEKNKSVHLSQFFTGSYATGGALRDTGFEFDDEKWTHLEACFPFDPFQLPVAKRWLDLESSYVAWRPMAVLDRDGEEDMGDEEDGEDDDEESDGEIRGATGVMADEGDPSRPSFSEFWKKSKEALGGKKIRFVESNPGAAGPGTGSSGAQDAAAADTADKAQLRRAQVRKAQTQHRQRKANYVKKLEMDVARIREMIEDAERDTKALLDENKAMRAQVLQAVNNKSLPLSLDQGVSFLEHVCRAHFHPSLYDPPPPDTVFPSPLLGHEANGHTLMATSLALTSAPERIFKAASRSDRPTLFPSSSSGPSSSSPSTLSLRPTCRAITIKSTPGTAEKEKKEEEEEHPLSWKTSSLTLRALHGLASSLNPDDAVELAPVQAWFELVRRFGAERIMAEGVLAELKREFVGVVKCPHFGACVERGAFESVVGRVLGTTC</sequence>
<keyword evidence="4" id="KW-0396">Initiation factor</keyword>
<keyword evidence="4" id="KW-0648">Protein biosynthesis</keyword>
<evidence type="ECO:0000256" key="2">
    <source>
        <dbReference type="SAM" id="Coils"/>
    </source>
</evidence>
<dbReference type="GO" id="GO:0001042">
    <property type="term" value="F:RNA polymerase I core binding"/>
    <property type="evidence" value="ECO:0007669"/>
    <property type="project" value="TreeGrafter"/>
</dbReference>
<dbReference type="SUPFAM" id="SSF57959">
    <property type="entry name" value="Leucine zipper domain"/>
    <property type="match status" value="1"/>
</dbReference>
<name>A0AAN6P9D3_9PEZI</name>
<feature type="compositionally biased region" description="Basic and acidic residues" evidence="3">
    <location>
        <begin position="36"/>
        <end position="46"/>
    </location>
</feature>
<protein>
    <submittedName>
        <fullName evidence="4">RNA polymerase I-specific transcription initiation factor RRN3-domain-containing protein</fullName>
    </submittedName>
</protein>
<feature type="coiled-coil region" evidence="2">
    <location>
        <begin position="755"/>
        <end position="789"/>
    </location>
</feature>
<dbReference type="Proteomes" id="UP001303115">
    <property type="component" value="Unassembled WGS sequence"/>
</dbReference>
<dbReference type="GO" id="GO:0005634">
    <property type="term" value="C:nucleus"/>
    <property type="evidence" value="ECO:0007669"/>
    <property type="project" value="TreeGrafter"/>
</dbReference>
<evidence type="ECO:0000313" key="4">
    <source>
        <dbReference type="EMBL" id="KAK4034105.1"/>
    </source>
</evidence>
<dbReference type="Pfam" id="PF05327">
    <property type="entry name" value="RRN3"/>
    <property type="match status" value="1"/>
</dbReference>
<dbReference type="InterPro" id="IPR016024">
    <property type="entry name" value="ARM-type_fold"/>
</dbReference>
<dbReference type="GO" id="GO:0006361">
    <property type="term" value="P:transcription initiation at RNA polymerase I promoter"/>
    <property type="evidence" value="ECO:0007669"/>
    <property type="project" value="InterPro"/>
</dbReference>
<feature type="compositionally biased region" description="Low complexity" evidence="3">
    <location>
        <begin position="1"/>
        <end position="21"/>
    </location>
</feature>
<feature type="compositionally biased region" description="Acidic residues" evidence="3">
    <location>
        <begin position="120"/>
        <end position="130"/>
    </location>
</feature>
<feature type="region of interest" description="Disordered" evidence="3">
    <location>
        <begin position="113"/>
        <end position="133"/>
    </location>
</feature>
<gene>
    <name evidence="4" type="ORF">C8A01DRAFT_49441</name>
</gene>
<dbReference type="SUPFAM" id="SSF48371">
    <property type="entry name" value="ARM repeat"/>
    <property type="match status" value="1"/>
</dbReference>